<dbReference type="CDD" id="cd03564">
    <property type="entry name" value="ANTH_N"/>
    <property type="match status" value="1"/>
</dbReference>
<dbReference type="Gene3D" id="1.20.58.150">
    <property type="entry name" value="ANTH domain"/>
    <property type="match status" value="1"/>
</dbReference>
<keyword evidence="2" id="KW-0254">Endocytosis</keyword>
<dbReference type="SMART" id="SM00273">
    <property type="entry name" value="ENTH"/>
    <property type="match status" value="1"/>
</dbReference>
<dbReference type="PANTHER" id="PTHR22951:SF5">
    <property type="entry name" value="PHOSPHATIDYLINOSITOL-BINDING CLATHRIN ASSEMBLY PROTEIN LAP"/>
    <property type="match status" value="1"/>
</dbReference>
<dbReference type="PROSITE" id="PS50942">
    <property type="entry name" value="ENTH"/>
    <property type="match status" value="1"/>
</dbReference>
<evidence type="ECO:0000256" key="1">
    <source>
        <dbReference type="ARBA" id="ARBA00004600"/>
    </source>
</evidence>
<accession>A0AAV7ZNX2</accession>
<dbReference type="GO" id="GO:0030136">
    <property type="term" value="C:clathrin-coated vesicle"/>
    <property type="evidence" value="ECO:0007669"/>
    <property type="project" value="InterPro"/>
</dbReference>
<sequence>MSLKNWVKNKTSLVTANSEIEIRIVKATNHDFVIPKKKHVEYLKKQTHVIGAINGQMVRLLSQRLRKKSYVLVFKSLLLLHSLMNDGHKNFISTFASKQAKSDFFGLSHFKDLSTPKAFEYNEFIQLYSSYLEEKLVVYHKICFSINQDIPKSAISTKYKSSGIPKIIKELPSFQEMLRLILKCQVGEMLKDPLFREAYTLLHQDLLKLNQLIKDASSKINESFFKLKKTSAEKCFKIYKKYLQQTIQIKNWQQFSNSKYNIYTQNNEEPEESQQLINKMANYLQNLIENQNRGKNSQDTLFENGHGGEYSNTTGSESNQEKTIIIVNNKDNNSQTEEKEINLFELGKQTEKQNINNTKKNQQFNPFRNQNRCQSISNVIIKEKENNMSPNNNSLTDKSSLKTKYNPFVTENDINHNPFELDNTSCYINTNYNNIQNNFNKSSNYYNNNFNKNNTPNYNFNHNNMSNRFRDVVGQNFYQTTTNSKRNWDWEIHIPYNNNNNQRNTKTNPFLSTNSKINPINNNPFLPNNQSKINEFKSIATKIGKKKKKNDQFKNLVDFTNFK</sequence>
<evidence type="ECO:0000259" key="6">
    <source>
        <dbReference type="PROSITE" id="PS50942"/>
    </source>
</evidence>
<feature type="domain" description="ENTH" evidence="6">
    <location>
        <begin position="12"/>
        <end position="146"/>
    </location>
</feature>
<dbReference type="Proteomes" id="UP001146793">
    <property type="component" value="Unassembled WGS sequence"/>
</dbReference>
<dbReference type="GO" id="GO:0005905">
    <property type="term" value="C:clathrin-coated pit"/>
    <property type="evidence" value="ECO:0007669"/>
    <property type="project" value="UniProtKB-SubCell"/>
</dbReference>
<comment type="subcellular location">
    <subcellularLocation>
        <location evidence="1">Membrane</location>
        <location evidence="1">Clathrin-coated pit</location>
    </subcellularLocation>
</comment>
<comment type="caution">
    <text evidence="7">The sequence shown here is derived from an EMBL/GenBank/DDBJ whole genome shotgun (WGS) entry which is preliminary data.</text>
</comment>
<dbReference type="GO" id="GO:0005546">
    <property type="term" value="F:phosphatidylinositol-4,5-bisphosphate binding"/>
    <property type="evidence" value="ECO:0007669"/>
    <property type="project" value="TreeGrafter"/>
</dbReference>
<dbReference type="Gene3D" id="1.25.40.90">
    <property type="match status" value="1"/>
</dbReference>
<proteinExistence type="predicted"/>
<dbReference type="InterPro" id="IPR013809">
    <property type="entry name" value="ENTH"/>
</dbReference>
<name>A0AAV7ZNX2_9EUKA</name>
<organism evidence="7 8">
    <name type="scientific">Anaeramoeba flamelloides</name>
    <dbReference type="NCBI Taxonomy" id="1746091"/>
    <lineage>
        <taxon>Eukaryota</taxon>
        <taxon>Metamonada</taxon>
        <taxon>Anaeramoebidae</taxon>
        <taxon>Anaeramoeba</taxon>
    </lineage>
</organism>
<evidence type="ECO:0000256" key="2">
    <source>
        <dbReference type="ARBA" id="ARBA00022583"/>
    </source>
</evidence>
<feature type="compositionally biased region" description="Polar residues" evidence="5">
    <location>
        <begin position="310"/>
        <end position="321"/>
    </location>
</feature>
<keyword evidence="4" id="KW-0168">Coated pit</keyword>
<dbReference type="GO" id="GO:0048268">
    <property type="term" value="P:clathrin coat assembly"/>
    <property type="evidence" value="ECO:0007669"/>
    <property type="project" value="InterPro"/>
</dbReference>
<evidence type="ECO:0000313" key="8">
    <source>
        <dbReference type="Proteomes" id="UP001146793"/>
    </source>
</evidence>
<dbReference type="InterPro" id="IPR048050">
    <property type="entry name" value="ANTH_N_plant"/>
</dbReference>
<evidence type="ECO:0000256" key="5">
    <source>
        <dbReference type="SAM" id="MobiDB-lite"/>
    </source>
</evidence>
<dbReference type="Pfam" id="PF07651">
    <property type="entry name" value="ANTH"/>
    <property type="match status" value="1"/>
</dbReference>
<dbReference type="GO" id="GO:0032050">
    <property type="term" value="F:clathrin heavy chain binding"/>
    <property type="evidence" value="ECO:0007669"/>
    <property type="project" value="TreeGrafter"/>
</dbReference>
<dbReference type="GO" id="GO:0006900">
    <property type="term" value="P:vesicle budding from membrane"/>
    <property type="evidence" value="ECO:0007669"/>
    <property type="project" value="TreeGrafter"/>
</dbReference>
<dbReference type="PANTHER" id="PTHR22951">
    <property type="entry name" value="CLATHRIN ASSEMBLY PROTEIN"/>
    <property type="match status" value="1"/>
</dbReference>
<dbReference type="AlphaFoldDB" id="A0AAV7ZNX2"/>
<feature type="region of interest" description="Disordered" evidence="5">
    <location>
        <begin position="295"/>
        <end position="321"/>
    </location>
</feature>
<evidence type="ECO:0000313" key="7">
    <source>
        <dbReference type="EMBL" id="KAJ3443701.1"/>
    </source>
</evidence>
<dbReference type="InterPro" id="IPR045192">
    <property type="entry name" value="AP180-like"/>
</dbReference>
<dbReference type="EMBL" id="JANTQA010000023">
    <property type="protein sequence ID" value="KAJ3443701.1"/>
    <property type="molecule type" value="Genomic_DNA"/>
</dbReference>
<dbReference type="GO" id="GO:0072583">
    <property type="term" value="P:clathrin-dependent endocytosis"/>
    <property type="evidence" value="ECO:0007669"/>
    <property type="project" value="InterPro"/>
</dbReference>
<protein>
    <submittedName>
        <fullName evidence="7">Phosphatidylinositol-binding clathrin assembly protein lap</fullName>
    </submittedName>
</protein>
<dbReference type="SUPFAM" id="SSF48464">
    <property type="entry name" value="ENTH/VHS domain"/>
    <property type="match status" value="1"/>
</dbReference>
<evidence type="ECO:0000256" key="4">
    <source>
        <dbReference type="ARBA" id="ARBA00023176"/>
    </source>
</evidence>
<evidence type="ECO:0000256" key="3">
    <source>
        <dbReference type="ARBA" id="ARBA00023136"/>
    </source>
</evidence>
<keyword evidence="3" id="KW-0472">Membrane</keyword>
<gene>
    <name evidence="7" type="ORF">M0812_09545</name>
</gene>
<dbReference type="InterPro" id="IPR011417">
    <property type="entry name" value="ANTH_dom"/>
</dbReference>
<dbReference type="InterPro" id="IPR014712">
    <property type="entry name" value="ANTH_dom_sf"/>
</dbReference>
<dbReference type="GO" id="GO:0000149">
    <property type="term" value="F:SNARE binding"/>
    <property type="evidence" value="ECO:0007669"/>
    <property type="project" value="TreeGrafter"/>
</dbReference>
<reference evidence="7" key="1">
    <citation type="submission" date="2022-08" db="EMBL/GenBank/DDBJ databases">
        <title>Novel sulphate-reducing endosymbionts in the free-living metamonad Anaeramoeba.</title>
        <authorList>
            <person name="Jerlstrom-Hultqvist J."/>
            <person name="Cepicka I."/>
            <person name="Gallot-Lavallee L."/>
            <person name="Salas-Leiva D."/>
            <person name="Curtis B.A."/>
            <person name="Zahonova K."/>
            <person name="Pipaliya S."/>
            <person name="Dacks J."/>
            <person name="Roger A.J."/>
        </authorList>
    </citation>
    <scope>NUCLEOTIDE SEQUENCE</scope>
    <source>
        <strain evidence="7">Busselton2</strain>
    </source>
</reference>
<dbReference type="SUPFAM" id="SSF89009">
    <property type="entry name" value="GAT-like domain"/>
    <property type="match status" value="1"/>
</dbReference>
<dbReference type="GO" id="GO:0005545">
    <property type="term" value="F:1-phosphatidylinositol binding"/>
    <property type="evidence" value="ECO:0007669"/>
    <property type="project" value="InterPro"/>
</dbReference>
<dbReference type="InterPro" id="IPR008942">
    <property type="entry name" value="ENTH_VHS"/>
</dbReference>